<proteinExistence type="predicted"/>
<evidence type="ECO:0000313" key="2">
    <source>
        <dbReference type="EMBL" id="GJC88583.1"/>
    </source>
</evidence>
<reference evidence="2 3" key="1">
    <citation type="submission" date="2021-07" db="EMBL/GenBank/DDBJ databases">
        <title>Genome data of Colletotrichum spaethianum.</title>
        <authorList>
            <person name="Utami Y.D."/>
            <person name="Hiruma K."/>
        </authorList>
    </citation>
    <scope>NUCLEOTIDE SEQUENCE [LARGE SCALE GENOMIC DNA]</scope>
    <source>
        <strain evidence="2 3">MAFF 242679</strain>
    </source>
</reference>
<protein>
    <submittedName>
        <fullName evidence="2">Uncharacterized protein</fullName>
    </submittedName>
</protein>
<comment type="caution">
    <text evidence="2">The sequence shown here is derived from an EMBL/GenBank/DDBJ whole genome shotgun (WGS) entry which is preliminary data.</text>
</comment>
<keyword evidence="3" id="KW-1185">Reference proteome</keyword>
<dbReference type="EMBL" id="BPPX01000034">
    <property type="protein sequence ID" value="GJC88583.1"/>
    <property type="molecule type" value="Genomic_DNA"/>
</dbReference>
<organism evidence="2 3">
    <name type="scientific">Colletotrichum liriopes</name>
    <dbReference type="NCBI Taxonomy" id="708192"/>
    <lineage>
        <taxon>Eukaryota</taxon>
        <taxon>Fungi</taxon>
        <taxon>Dikarya</taxon>
        <taxon>Ascomycota</taxon>
        <taxon>Pezizomycotina</taxon>
        <taxon>Sordariomycetes</taxon>
        <taxon>Hypocreomycetidae</taxon>
        <taxon>Glomerellales</taxon>
        <taxon>Glomerellaceae</taxon>
        <taxon>Colletotrichum</taxon>
        <taxon>Colletotrichum spaethianum species complex</taxon>
    </lineage>
</organism>
<evidence type="ECO:0000256" key="1">
    <source>
        <dbReference type="SAM" id="MobiDB-lite"/>
    </source>
</evidence>
<dbReference type="Proteomes" id="UP001055172">
    <property type="component" value="Unassembled WGS sequence"/>
</dbReference>
<name>A0AA37GYW5_9PEZI</name>
<accession>A0AA37GYW5</accession>
<feature type="region of interest" description="Disordered" evidence="1">
    <location>
        <begin position="16"/>
        <end position="36"/>
    </location>
</feature>
<gene>
    <name evidence="2" type="ORF">ColLi_11421</name>
</gene>
<dbReference type="AlphaFoldDB" id="A0AA37GYW5"/>
<sequence length="95" mass="10261">MDSSIVDTEHAKQAIRGNGELLTQSSFARPKNDTGFNGKYYKTYQTTEKTKPNLSVKTKRTSLPGDSGAAGTCLNACQPMGLEKMTVSVAWQNAS</sequence>
<evidence type="ECO:0000313" key="3">
    <source>
        <dbReference type="Proteomes" id="UP001055172"/>
    </source>
</evidence>